<gene>
    <name evidence="2" type="ORF">DI598_14315</name>
</gene>
<accession>A0A2W5GRF1</accession>
<proteinExistence type="predicted"/>
<dbReference type="InterPro" id="IPR018649">
    <property type="entry name" value="SHOCT"/>
</dbReference>
<dbReference type="Proteomes" id="UP000249645">
    <property type="component" value="Unassembled WGS sequence"/>
</dbReference>
<protein>
    <recommendedName>
        <fullName evidence="1">SHOCT domain-containing protein</fullName>
    </recommendedName>
</protein>
<dbReference type="AlphaFoldDB" id="A0A2W5GRF1"/>
<name>A0A2W5GRF1_9SPHI</name>
<dbReference type="EMBL" id="QFOI01000307">
    <property type="protein sequence ID" value="PZP44579.1"/>
    <property type="molecule type" value="Genomic_DNA"/>
</dbReference>
<reference evidence="2 3" key="1">
    <citation type="submission" date="2017-11" db="EMBL/GenBank/DDBJ databases">
        <title>Infants hospitalized years apart are colonized by the same room-sourced microbial strains.</title>
        <authorList>
            <person name="Brooks B."/>
            <person name="Olm M.R."/>
            <person name="Firek B.A."/>
            <person name="Baker R."/>
            <person name="Thomas B.C."/>
            <person name="Morowitz M.J."/>
            <person name="Banfield J.F."/>
        </authorList>
    </citation>
    <scope>NUCLEOTIDE SEQUENCE [LARGE SCALE GENOMIC DNA]</scope>
    <source>
        <strain evidence="2">S2_009_000_R2_76</strain>
    </source>
</reference>
<evidence type="ECO:0000313" key="3">
    <source>
        <dbReference type="Proteomes" id="UP000249645"/>
    </source>
</evidence>
<comment type="caution">
    <text evidence="2">The sequence shown here is derived from an EMBL/GenBank/DDBJ whole genome shotgun (WGS) entry which is preliminary data.</text>
</comment>
<feature type="domain" description="SHOCT" evidence="1">
    <location>
        <begin position="10"/>
        <end position="36"/>
    </location>
</feature>
<evidence type="ECO:0000259" key="1">
    <source>
        <dbReference type="Pfam" id="PF09851"/>
    </source>
</evidence>
<organism evidence="2 3">
    <name type="scientific">Pseudopedobacter saltans</name>
    <dbReference type="NCBI Taxonomy" id="151895"/>
    <lineage>
        <taxon>Bacteria</taxon>
        <taxon>Pseudomonadati</taxon>
        <taxon>Bacteroidota</taxon>
        <taxon>Sphingobacteriia</taxon>
        <taxon>Sphingobacteriales</taxon>
        <taxon>Sphingobacteriaceae</taxon>
        <taxon>Pseudopedobacter</taxon>
    </lineage>
</organism>
<sequence length="38" mass="4308">MNSTQEKINQLTSLKRLLDSGAINEDEFNKEKSKILNG</sequence>
<evidence type="ECO:0000313" key="2">
    <source>
        <dbReference type="EMBL" id="PZP44579.1"/>
    </source>
</evidence>
<dbReference type="Pfam" id="PF09851">
    <property type="entry name" value="SHOCT"/>
    <property type="match status" value="1"/>
</dbReference>